<sequence>MIQQQTEAHRANQPQPQPRSRSCRACGHPPCRAARARRAPRRWGRSLEFATEHAHAASLQRRFPGAIVWWGEAGQTYRALLPDHGLIESAEADNLSTLLRCRMARPQPRGQTRGRTRVTPRSQSPNWCLTGTQTPRPHHTYGATSGTWQPTP</sequence>
<feature type="region of interest" description="Disordered" evidence="1">
    <location>
        <begin position="105"/>
        <end position="152"/>
    </location>
</feature>
<feature type="region of interest" description="Disordered" evidence="1">
    <location>
        <begin position="1"/>
        <end position="29"/>
    </location>
</feature>
<proteinExistence type="predicted"/>
<name>A0ABP7FY37_9ACTN</name>
<accession>A0ABP7FY37</accession>
<protein>
    <submittedName>
        <fullName evidence="2">Uncharacterized protein</fullName>
    </submittedName>
</protein>
<dbReference type="EMBL" id="BAABDD010000013">
    <property type="protein sequence ID" value="GAA3749046.1"/>
    <property type="molecule type" value="Genomic_DNA"/>
</dbReference>
<feature type="compositionally biased region" description="Polar residues" evidence="1">
    <location>
        <begin position="1"/>
        <end position="20"/>
    </location>
</feature>
<reference evidence="3" key="1">
    <citation type="journal article" date="2019" name="Int. J. Syst. Evol. Microbiol.">
        <title>The Global Catalogue of Microorganisms (GCM) 10K type strain sequencing project: providing services to taxonomists for standard genome sequencing and annotation.</title>
        <authorList>
            <consortium name="The Broad Institute Genomics Platform"/>
            <consortium name="The Broad Institute Genome Sequencing Center for Infectious Disease"/>
            <person name="Wu L."/>
            <person name="Ma J."/>
        </authorList>
    </citation>
    <scope>NUCLEOTIDE SEQUENCE [LARGE SCALE GENOMIC DNA]</scope>
    <source>
        <strain evidence="3">JCM 17137</strain>
    </source>
</reference>
<evidence type="ECO:0000256" key="1">
    <source>
        <dbReference type="SAM" id="MobiDB-lite"/>
    </source>
</evidence>
<comment type="caution">
    <text evidence="2">The sequence shown here is derived from an EMBL/GenBank/DDBJ whole genome shotgun (WGS) entry which is preliminary data.</text>
</comment>
<dbReference type="RefSeq" id="WP_344972250.1">
    <property type="nucleotide sequence ID" value="NZ_BAABDD010000013.1"/>
</dbReference>
<organism evidence="2 3">
    <name type="scientific">Salinactinospora qingdaonensis</name>
    <dbReference type="NCBI Taxonomy" id="702744"/>
    <lineage>
        <taxon>Bacteria</taxon>
        <taxon>Bacillati</taxon>
        <taxon>Actinomycetota</taxon>
        <taxon>Actinomycetes</taxon>
        <taxon>Streptosporangiales</taxon>
        <taxon>Nocardiopsidaceae</taxon>
        <taxon>Salinactinospora</taxon>
    </lineage>
</organism>
<keyword evidence="3" id="KW-1185">Reference proteome</keyword>
<feature type="compositionally biased region" description="Polar residues" evidence="1">
    <location>
        <begin position="142"/>
        <end position="152"/>
    </location>
</feature>
<feature type="compositionally biased region" description="Polar residues" evidence="1">
    <location>
        <begin position="119"/>
        <end position="135"/>
    </location>
</feature>
<gene>
    <name evidence="2" type="ORF">GCM10022402_30360</name>
</gene>
<evidence type="ECO:0000313" key="2">
    <source>
        <dbReference type="EMBL" id="GAA3749046.1"/>
    </source>
</evidence>
<dbReference type="Proteomes" id="UP001500908">
    <property type="component" value="Unassembled WGS sequence"/>
</dbReference>
<evidence type="ECO:0000313" key="3">
    <source>
        <dbReference type="Proteomes" id="UP001500908"/>
    </source>
</evidence>